<dbReference type="Proteomes" id="UP000225379">
    <property type="component" value="Unassembled WGS sequence"/>
</dbReference>
<evidence type="ECO:0000256" key="8">
    <source>
        <dbReference type="RuleBase" id="RU363032"/>
    </source>
</evidence>
<evidence type="ECO:0000256" key="2">
    <source>
        <dbReference type="ARBA" id="ARBA00007069"/>
    </source>
</evidence>
<dbReference type="GO" id="GO:0055085">
    <property type="term" value="P:transmembrane transport"/>
    <property type="evidence" value="ECO:0007669"/>
    <property type="project" value="InterPro"/>
</dbReference>
<dbReference type="AlphaFoldDB" id="A0A2B8BI25"/>
<dbReference type="CDD" id="cd06261">
    <property type="entry name" value="TM_PBP2"/>
    <property type="match status" value="1"/>
</dbReference>
<proteinExistence type="inferred from homology"/>
<evidence type="ECO:0000256" key="5">
    <source>
        <dbReference type="ARBA" id="ARBA00022692"/>
    </source>
</evidence>
<feature type="domain" description="ABC transmembrane type-1" evidence="10">
    <location>
        <begin position="93"/>
        <end position="299"/>
    </location>
</feature>
<evidence type="ECO:0000259" key="10">
    <source>
        <dbReference type="PROSITE" id="PS50928"/>
    </source>
</evidence>
<evidence type="ECO:0000256" key="4">
    <source>
        <dbReference type="ARBA" id="ARBA00022475"/>
    </source>
</evidence>
<comment type="similarity">
    <text evidence="2">Belongs to the binding-protein-dependent transport system permease family. CysTW subfamily.</text>
</comment>
<keyword evidence="7 8" id="KW-0472">Membrane</keyword>
<accession>A0A2B8BI25</accession>
<protein>
    <submittedName>
        <fullName evidence="11">ABC transporter permease</fullName>
    </submittedName>
</protein>
<evidence type="ECO:0000256" key="3">
    <source>
        <dbReference type="ARBA" id="ARBA00022448"/>
    </source>
</evidence>
<feature type="region of interest" description="Disordered" evidence="9">
    <location>
        <begin position="1"/>
        <end position="27"/>
    </location>
</feature>
<evidence type="ECO:0000256" key="9">
    <source>
        <dbReference type="SAM" id="MobiDB-lite"/>
    </source>
</evidence>
<dbReference type="GO" id="GO:0005886">
    <property type="term" value="C:plasma membrane"/>
    <property type="evidence" value="ECO:0007669"/>
    <property type="project" value="UniProtKB-SubCell"/>
</dbReference>
<feature type="transmembrane region" description="Helical" evidence="8">
    <location>
        <begin position="125"/>
        <end position="142"/>
    </location>
</feature>
<sequence>MSMAASTESQVQATAANPSTHAPPPRRPRRWPWTPYLLSAPGLALFAVLLLVPLAMTFLLSLNSFSFYGGIENVWQIGNYADIIADSYFHEVFLRTFRIAAVVTLLCALFGAPEAYILRRMKSPWRGLCLLIVLGPLLISVVSRTLGWALLFGSTGLVNQGLMGLGLIATPIEFMYTETGVIIALTHVLVPFMVLSVWASLQRLDPQVENAALSLGAGPLTVMRRVVLPQIVPGILSGSIIVFALAASAFATPAIIGGRRLKVAATLAYDEFLNTLNWPLGATVAVLLLIANVVIIVGCNRLVERRYKQVFE</sequence>
<name>A0A2B8BI25_9PROT</name>
<comment type="caution">
    <text evidence="11">The sequence shown here is derived from an EMBL/GenBank/DDBJ whole genome shotgun (WGS) entry which is preliminary data.</text>
</comment>
<feature type="transmembrane region" description="Helical" evidence="8">
    <location>
        <begin position="276"/>
        <end position="299"/>
    </location>
</feature>
<dbReference type="EMBL" id="PDKW01000040">
    <property type="protein sequence ID" value="PGH57400.1"/>
    <property type="molecule type" value="Genomic_DNA"/>
</dbReference>
<evidence type="ECO:0000256" key="7">
    <source>
        <dbReference type="ARBA" id="ARBA00023136"/>
    </source>
</evidence>
<dbReference type="Pfam" id="PF00528">
    <property type="entry name" value="BPD_transp_1"/>
    <property type="match status" value="1"/>
</dbReference>
<keyword evidence="6 8" id="KW-1133">Transmembrane helix</keyword>
<dbReference type="InterPro" id="IPR035906">
    <property type="entry name" value="MetI-like_sf"/>
</dbReference>
<evidence type="ECO:0000256" key="6">
    <source>
        <dbReference type="ARBA" id="ARBA00022989"/>
    </source>
</evidence>
<keyword evidence="12" id="KW-1185">Reference proteome</keyword>
<feature type="compositionally biased region" description="Polar residues" evidence="9">
    <location>
        <begin position="1"/>
        <end position="20"/>
    </location>
</feature>
<evidence type="ECO:0000256" key="1">
    <source>
        <dbReference type="ARBA" id="ARBA00004651"/>
    </source>
</evidence>
<comment type="subcellular location">
    <subcellularLocation>
        <location evidence="1 8">Cell membrane</location>
        <topology evidence="1 8">Multi-pass membrane protein</topology>
    </subcellularLocation>
</comment>
<evidence type="ECO:0000313" key="11">
    <source>
        <dbReference type="EMBL" id="PGH57400.1"/>
    </source>
</evidence>
<keyword evidence="5 8" id="KW-0812">Transmembrane</keyword>
<dbReference type="RefSeq" id="WP_098736849.1">
    <property type="nucleotide sequence ID" value="NZ_PDKW01000040.1"/>
</dbReference>
<dbReference type="PROSITE" id="PS50928">
    <property type="entry name" value="ABC_TM1"/>
    <property type="match status" value="1"/>
</dbReference>
<feature type="transmembrane region" description="Helical" evidence="8">
    <location>
        <begin position="36"/>
        <end position="60"/>
    </location>
</feature>
<feature type="transmembrane region" description="Helical" evidence="8">
    <location>
        <begin position="235"/>
        <end position="256"/>
    </location>
</feature>
<evidence type="ECO:0000313" key="12">
    <source>
        <dbReference type="Proteomes" id="UP000225379"/>
    </source>
</evidence>
<organism evidence="11 12">
    <name type="scientific">Azospirillum palustre</name>
    <dbReference type="NCBI Taxonomy" id="2044885"/>
    <lineage>
        <taxon>Bacteria</taxon>
        <taxon>Pseudomonadati</taxon>
        <taxon>Pseudomonadota</taxon>
        <taxon>Alphaproteobacteria</taxon>
        <taxon>Rhodospirillales</taxon>
        <taxon>Azospirillaceae</taxon>
        <taxon>Azospirillum</taxon>
    </lineage>
</organism>
<keyword evidence="4" id="KW-1003">Cell membrane</keyword>
<dbReference type="PANTHER" id="PTHR42929">
    <property type="entry name" value="INNER MEMBRANE ABC TRANSPORTER PERMEASE PROTEIN YDCU-RELATED-RELATED"/>
    <property type="match status" value="1"/>
</dbReference>
<keyword evidence="3 8" id="KW-0813">Transport</keyword>
<dbReference type="Gene3D" id="1.10.3720.10">
    <property type="entry name" value="MetI-like"/>
    <property type="match status" value="1"/>
</dbReference>
<dbReference type="OrthoDB" id="7915284at2"/>
<dbReference type="SUPFAM" id="SSF161098">
    <property type="entry name" value="MetI-like"/>
    <property type="match status" value="1"/>
</dbReference>
<feature type="transmembrane region" description="Helical" evidence="8">
    <location>
        <begin position="97"/>
        <end position="118"/>
    </location>
</feature>
<dbReference type="PANTHER" id="PTHR42929:SF5">
    <property type="entry name" value="ABC TRANSPORTER PERMEASE PROTEIN"/>
    <property type="match status" value="1"/>
</dbReference>
<dbReference type="InterPro" id="IPR000515">
    <property type="entry name" value="MetI-like"/>
</dbReference>
<feature type="transmembrane region" description="Helical" evidence="8">
    <location>
        <begin position="181"/>
        <end position="199"/>
    </location>
</feature>
<gene>
    <name evidence="11" type="ORF">CRT60_13290</name>
</gene>
<reference evidence="12" key="1">
    <citation type="submission" date="2017-10" db="EMBL/GenBank/DDBJ databases">
        <authorList>
            <person name="Kravchenko I.K."/>
            <person name="Grouzdev D.S."/>
        </authorList>
    </citation>
    <scope>NUCLEOTIDE SEQUENCE [LARGE SCALE GENOMIC DNA]</scope>
    <source>
        <strain evidence="12">B2</strain>
    </source>
</reference>